<comment type="cofactor">
    <cofactor evidence="1">
        <name>[4Fe-4S] cluster</name>
        <dbReference type="ChEBI" id="CHEBI:49883"/>
    </cofactor>
</comment>
<dbReference type="SUPFAM" id="SSF102114">
    <property type="entry name" value="Radical SAM enzymes"/>
    <property type="match status" value="1"/>
</dbReference>
<sequence>MKVLLINPPSDNELVGNNPPIIEEERGYNPPLGLLYIAAHLEKFSSHEVSVIDAQVDELDYPKLKKIIATESPDVVGITAMTFTLIDVIKTAELVKEVNPEIRVVLGGPHVHLYPDETIALPSVDYLVLGEGEIPFHDLMEHIDQQDKLTGITGLVFRHNGNVVNTGVRGLRDNLDEIPFPARHLTPYKKYTSLMAKRNPITTMFTSRGCPYKCIFCDRPHLGKLFRARSAGNVVDELEECVDLGIREFLIYDDTFTIQRKRVVAICEEILKRGLDIGWDVRARVNTVDEDLARLMKKAGCERIHYGVEAGTNRMLKVLQKGITVEEAHHAFRFTKKAGIATLAYFIIGSPTETYEDIKATMKLARDLNPDYVHITIMTPFPGTALYIQGLEEGVIERDFWREFAANPAPDFKPPYWEENFTRDELLKMIDEAYHNFYIRPIYIMKRVMQVRSWGQFKRHARAGLKVLKL</sequence>
<evidence type="ECO:0000256" key="7">
    <source>
        <dbReference type="ARBA" id="ARBA00023014"/>
    </source>
</evidence>
<name>A0A948W7X7_UNCEI</name>
<evidence type="ECO:0000313" key="11">
    <source>
        <dbReference type="Proteomes" id="UP000777784"/>
    </source>
</evidence>
<dbReference type="SFLD" id="SFLDG01123">
    <property type="entry name" value="methyltransferase_(Class_B)"/>
    <property type="match status" value="1"/>
</dbReference>
<evidence type="ECO:0000256" key="1">
    <source>
        <dbReference type="ARBA" id="ARBA00001966"/>
    </source>
</evidence>
<dbReference type="CDD" id="cd02068">
    <property type="entry name" value="radical_SAM_B12_BD"/>
    <property type="match status" value="1"/>
</dbReference>
<dbReference type="AlphaFoldDB" id="A0A948W7X7"/>
<dbReference type="GO" id="GO:0051539">
    <property type="term" value="F:4 iron, 4 sulfur cluster binding"/>
    <property type="evidence" value="ECO:0007669"/>
    <property type="project" value="UniProtKB-KW"/>
</dbReference>
<feature type="domain" description="Radical SAM core" evidence="9">
    <location>
        <begin position="196"/>
        <end position="419"/>
    </location>
</feature>
<dbReference type="SMART" id="SM00729">
    <property type="entry name" value="Elp3"/>
    <property type="match status" value="1"/>
</dbReference>
<dbReference type="InterPro" id="IPR058240">
    <property type="entry name" value="rSAM_sf"/>
</dbReference>
<dbReference type="EMBL" id="JAHJDP010000099">
    <property type="protein sequence ID" value="MBU2692725.1"/>
    <property type="molecule type" value="Genomic_DNA"/>
</dbReference>
<protein>
    <submittedName>
        <fullName evidence="10">B12-binding domain-containing radical SAM protein</fullName>
    </submittedName>
</protein>
<comment type="caution">
    <text evidence="10">The sequence shown here is derived from an EMBL/GenBank/DDBJ whole genome shotgun (WGS) entry which is preliminary data.</text>
</comment>
<dbReference type="Proteomes" id="UP000777784">
    <property type="component" value="Unassembled WGS sequence"/>
</dbReference>
<evidence type="ECO:0000256" key="3">
    <source>
        <dbReference type="ARBA" id="ARBA00022679"/>
    </source>
</evidence>
<keyword evidence="7" id="KW-0411">Iron-sulfur</keyword>
<proteinExistence type="predicted"/>
<dbReference type="SFLD" id="SFLDG01082">
    <property type="entry name" value="B12-binding_domain_containing"/>
    <property type="match status" value="1"/>
</dbReference>
<dbReference type="InterPro" id="IPR036724">
    <property type="entry name" value="Cobalamin-bd_sf"/>
</dbReference>
<dbReference type="GO" id="GO:0003824">
    <property type="term" value="F:catalytic activity"/>
    <property type="evidence" value="ECO:0007669"/>
    <property type="project" value="InterPro"/>
</dbReference>
<accession>A0A948W7X7</accession>
<evidence type="ECO:0000256" key="4">
    <source>
        <dbReference type="ARBA" id="ARBA00022691"/>
    </source>
</evidence>
<dbReference type="PROSITE" id="PS51918">
    <property type="entry name" value="RADICAL_SAM"/>
    <property type="match status" value="1"/>
</dbReference>
<evidence type="ECO:0000259" key="9">
    <source>
        <dbReference type="PROSITE" id="PS51918"/>
    </source>
</evidence>
<evidence type="ECO:0000259" key="8">
    <source>
        <dbReference type="PROSITE" id="PS51332"/>
    </source>
</evidence>
<dbReference type="Pfam" id="PF02310">
    <property type="entry name" value="B12-binding"/>
    <property type="match status" value="1"/>
</dbReference>
<dbReference type="InterPro" id="IPR006158">
    <property type="entry name" value="Cobalamin-bd"/>
</dbReference>
<evidence type="ECO:0000313" key="10">
    <source>
        <dbReference type="EMBL" id="MBU2692725.1"/>
    </source>
</evidence>
<organism evidence="10 11">
    <name type="scientific">Eiseniibacteriota bacterium</name>
    <dbReference type="NCBI Taxonomy" id="2212470"/>
    <lineage>
        <taxon>Bacteria</taxon>
        <taxon>Candidatus Eiseniibacteriota</taxon>
    </lineage>
</organism>
<reference evidence="10" key="1">
    <citation type="submission" date="2021-05" db="EMBL/GenBank/DDBJ databases">
        <title>Energy efficiency and biological interactions define the core microbiome of deep oligotrophic groundwater.</title>
        <authorList>
            <person name="Mehrshad M."/>
            <person name="Lopez-Fernandez M."/>
            <person name="Bell E."/>
            <person name="Bernier-Latmani R."/>
            <person name="Bertilsson S."/>
            <person name="Dopson M."/>
        </authorList>
    </citation>
    <scope>NUCLEOTIDE SEQUENCE</scope>
    <source>
        <strain evidence="10">Modern_marine.mb.64</strain>
    </source>
</reference>
<dbReference type="InterPro" id="IPR034466">
    <property type="entry name" value="Methyltransferase_Class_B"/>
</dbReference>
<dbReference type="SFLD" id="SFLDS00029">
    <property type="entry name" value="Radical_SAM"/>
    <property type="match status" value="1"/>
</dbReference>
<evidence type="ECO:0000256" key="5">
    <source>
        <dbReference type="ARBA" id="ARBA00022723"/>
    </source>
</evidence>
<dbReference type="Pfam" id="PF04055">
    <property type="entry name" value="Radical_SAM"/>
    <property type="match status" value="1"/>
</dbReference>
<dbReference type="GO" id="GO:0031419">
    <property type="term" value="F:cobalamin binding"/>
    <property type="evidence" value="ECO:0007669"/>
    <property type="project" value="InterPro"/>
</dbReference>
<dbReference type="PROSITE" id="PS51332">
    <property type="entry name" value="B12_BINDING"/>
    <property type="match status" value="1"/>
</dbReference>
<keyword evidence="3" id="KW-0808">Transferase</keyword>
<dbReference type="CDD" id="cd01335">
    <property type="entry name" value="Radical_SAM"/>
    <property type="match status" value="1"/>
</dbReference>
<dbReference type="PANTHER" id="PTHR43409">
    <property type="entry name" value="ANAEROBIC MAGNESIUM-PROTOPORPHYRIN IX MONOMETHYL ESTER CYCLASE-RELATED"/>
    <property type="match status" value="1"/>
</dbReference>
<keyword evidence="6" id="KW-0408">Iron</keyword>
<dbReference type="PANTHER" id="PTHR43409:SF7">
    <property type="entry name" value="BLL1977 PROTEIN"/>
    <property type="match status" value="1"/>
</dbReference>
<dbReference type="Gene3D" id="3.80.30.20">
    <property type="entry name" value="tm_1862 like domain"/>
    <property type="match status" value="1"/>
</dbReference>
<dbReference type="InterPro" id="IPR023404">
    <property type="entry name" value="rSAM_horseshoe"/>
</dbReference>
<feature type="domain" description="B12-binding" evidence="8">
    <location>
        <begin position="17"/>
        <end position="150"/>
    </location>
</feature>
<dbReference type="GO" id="GO:0046872">
    <property type="term" value="F:metal ion binding"/>
    <property type="evidence" value="ECO:0007669"/>
    <property type="project" value="UniProtKB-KW"/>
</dbReference>
<keyword evidence="4" id="KW-0949">S-adenosyl-L-methionine</keyword>
<dbReference type="Gene3D" id="3.40.50.280">
    <property type="entry name" value="Cobalamin-binding domain"/>
    <property type="match status" value="1"/>
</dbReference>
<dbReference type="InterPro" id="IPR007197">
    <property type="entry name" value="rSAM"/>
</dbReference>
<keyword evidence="2" id="KW-0489">Methyltransferase</keyword>
<evidence type="ECO:0000256" key="2">
    <source>
        <dbReference type="ARBA" id="ARBA00022603"/>
    </source>
</evidence>
<gene>
    <name evidence="10" type="ORF">KJ970_17550</name>
</gene>
<dbReference type="InterPro" id="IPR006638">
    <property type="entry name" value="Elp3/MiaA/NifB-like_rSAM"/>
</dbReference>
<dbReference type="InterPro" id="IPR051198">
    <property type="entry name" value="BchE-like"/>
</dbReference>
<dbReference type="SUPFAM" id="SSF52242">
    <property type="entry name" value="Cobalamin (vitamin B12)-binding domain"/>
    <property type="match status" value="1"/>
</dbReference>
<evidence type="ECO:0000256" key="6">
    <source>
        <dbReference type="ARBA" id="ARBA00023004"/>
    </source>
</evidence>
<keyword evidence="5" id="KW-0479">Metal-binding</keyword>